<organism evidence="2 3">
    <name type="scientific">Lichenicoccus roseus</name>
    <dbReference type="NCBI Taxonomy" id="2683649"/>
    <lineage>
        <taxon>Bacteria</taxon>
        <taxon>Pseudomonadati</taxon>
        <taxon>Pseudomonadota</taxon>
        <taxon>Alphaproteobacteria</taxon>
        <taxon>Acetobacterales</taxon>
        <taxon>Acetobacteraceae</taxon>
        <taxon>Lichenicoccus</taxon>
    </lineage>
</organism>
<evidence type="ECO:0000313" key="3">
    <source>
        <dbReference type="Proteomes" id="UP000305654"/>
    </source>
</evidence>
<evidence type="ECO:0000313" key="2">
    <source>
        <dbReference type="EMBL" id="TLU71134.1"/>
    </source>
</evidence>
<dbReference type="EMBL" id="VCDI01000008">
    <property type="protein sequence ID" value="TLU71134.1"/>
    <property type="molecule type" value="Genomic_DNA"/>
</dbReference>
<dbReference type="PANTHER" id="PTHR33678">
    <property type="entry name" value="BLL1576 PROTEIN"/>
    <property type="match status" value="1"/>
</dbReference>
<evidence type="ECO:0000259" key="1">
    <source>
        <dbReference type="Pfam" id="PF03050"/>
    </source>
</evidence>
<dbReference type="PANTHER" id="PTHR33678:SF1">
    <property type="entry name" value="BLL1576 PROTEIN"/>
    <property type="match status" value="1"/>
</dbReference>
<name>A0A5R9J0E1_9PROT</name>
<dbReference type="AlphaFoldDB" id="A0A5R9J0E1"/>
<comment type="caution">
    <text evidence="2">The sequence shown here is derived from an EMBL/GenBank/DDBJ whole genome shotgun (WGS) entry which is preliminary data.</text>
</comment>
<dbReference type="Proteomes" id="UP000305654">
    <property type="component" value="Unassembled WGS sequence"/>
</dbReference>
<dbReference type="InterPro" id="IPR052344">
    <property type="entry name" value="Transposase-related"/>
</dbReference>
<accession>A0A5R9J0E1</accession>
<dbReference type="Pfam" id="PF03050">
    <property type="entry name" value="DDE_Tnp_IS66"/>
    <property type="match status" value="1"/>
</dbReference>
<reference evidence="2 3" key="1">
    <citation type="submission" date="2019-05" db="EMBL/GenBank/DDBJ databases">
        <authorList>
            <person name="Pankratov T."/>
            <person name="Grouzdev D."/>
        </authorList>
    </citation>
    <scope>NUCLEOTIDE SEQUENCE [LARGE SCALE GENOMIC DNA]</scope>
    <source>
        <strain evidence="2 3">KEBCLARHB70R</strain>
    </source>
</reference>
<proteinExistence type="predicted"/>
<keyword evidence="3" id="KW-1185">Reference proteome</keyword>
<dbReference type="OrthoDB" id="9800877at2"/>
<feature type="domain" description="Transposase IS66 central" evidence="1">
    <location>
        <begin position="12"/>
        <end position="162"/>
    </location>
</feature>
<protein>
    <recommendedName>
        <fullName evidence="1">Transposase IS66 central domain-containing protein</fullName>
    </recommendedName>
</protein>
<dbReference type="InterPro" id="IPR004291">
    <property type="entry name" value="Transposase_IS66_central"/>
</dbReference>
<gene>
    <name evidence="2" type="ORF">FE263_18350</name>
</gene>
<sequence>MAGRASPPAPPACCAVLEPLLRRLEADILTAARLHNDDTILPVLARGKTDIAGCFVYVRADRPLGGHAPPAAMFHYSRDRGSQYPQAHLADYAGLLQADACGGYGKLYDPSANQARSLSGVLGACAAANRRTGRCRTERPPSITWRASRRHLADCARSNTSHRCAVRDRARDQRAIG</sequence>